<evidence type="ECO:0000313" key="2">
    <source>
        <dbReference type="EMBL" id="PNJ18725.1"/>
    </source>
</evidence>
<organism evidence="2">
    <name type="scientific">Pongo abelii</name>
    <name type="common">Sumatran orangutan</name>
    <name type="synonym">Pongo pygmaeus abelii</name>
    <dbReference type="NCBI Taxonomy" id="9601"/>
    <lineage>
        <taxon>Eukaryota</taxon>
        <taxon>Metazoa</taxon>
        <taxon>Chordata</taxon>
        <taxon>Craniata</taxon>
        <taxon>Vertebrata</taxon>
        <taxon>Euteleostomi</taxon>
        <taxon>Mammalia</taxon>
        <taxon>Eutheria</taxon>
        <taxon>Euarchontoglires</taxon>
        <taxon>Primates</taxon>
        <taxon>Haplorrhini</taxon>
        <taxon>Catarrhini</taxon>
        <taxon>Hominidae</taxon>
        <taxon>Pongo</taxon>
    </lineage>
</organism>
<feature type="region of interest" description="Disordered" evidence="1">
    <location>
        <begin position="40"/>
        <end position="87"/>
    </location>
</feature>
<dbReference type="AlphaFoldDB" id="A0A2J8SD67"/>
<accession>A0A2J8SD67</accession>
<feature type="compositionally biased region" description="Acidic residues" evidence="1">
    <location>
        <begin position="40"/>
        <end position="50"/>
    </location>
</feature>
<dbReference type="EMBL" id="NDHI03003584">
    <property type="protein sequence ID" value="PNJ18725.1"/>
    <property type="molecule type" value="Genomic_DNA"/>
</dbReference>
<sequence length="108" mass="11477">MCVKHVAAELPGEGFSEQVIAVYERDSALWASGCTEDPVEEFIDESDEDAPGPSKIPTSPLPAPGEVEKTSEEAETKPSDLKDETTEEPELTCCGLTCCGRCTDAGNP</sequence>
<name>A0A2J8SD67_PONAB</name>
<proteinExistence type="predicted"/>
<comment type="caution">
    <text evidence="2">The sequence shown here is derived from an EMBL/GenBank/DDBJ whole genome shotgun (WGS) entry which is preliminary data.</text>
</comment>
<feature type="compositionally biased region" description="Basic and acidic residues" evidence="1">
    <location>
        <begin position="66"/>
        <end position="84"/>
    </location>
</feature>
<evidence type="ECO:0000256" key="1">
    <source>
        <dbReference type="SAM" id="MobiDB-lite"/>
    </source>
</evidence>
<reference evidence="2" key="1">
    <citation type="submission" date="2017-12" db="EMBL/GenBank/DDBJ databases">
        <title>High-resolution comparative analysis of great ape genomes.</title>
        <authorList>
            <person name="Pollen A."/>
            <person name="Hastie A."/>
            <person name="Hormozdiari F."/>
            <person name="Dougherty M."/>
            <person name="Liu R."/>
            <person name="Chaisson M."/>
            <person name="Hoppe E."/>
            <person name="Hill C."/>
            <person name="Pang A."/>
            <person name="Hillier L."/>
            <person name="Baker C."/>
            <person name="Armstrong J."/>
            <person name="Shendure J."/>
            <person name="Paten B."/>
            <person name="Wilson R."/>
            <person name="Chao H."/>
            <person name="Schneider V."/>
            <person name="Ventura M."/>
            <person name="Kronenberg Z."/>
            <person name="Murali S."/>
            <person name="Gordon D."/>
            <person name="Cantsilieris S."/>
            <person name="Munson K."/>
            <person name="Nelson B."/>
            <person name="Raja A."/>
            <person name="Underwood J."/>
            <person name="Diekhans M."/>
            <person name="Fiddes I."/>
            <person name="Haussler D."/>
            <person name="Eichler E."/>
        </authorList>
    </citation>
    <scope>NUCLEOTIDE SEQUENCE [LARGE SCALE GENOMIC DNA]</scope>
    <source>
        <strain evidence="2">Susie</strain>
    </source>
</reference>
<gene>
    <name evidence="2" type="ORF">CR201_G0044229</name>
</gene>
<protein>
    <submittedName>
        <fullName evidence="2">T0156441 isoform 3</fullName>
    </submittedName>
</protein>